<dbReference type="AlphaFoldDB" id="A0A1D6EGI1"/>
<keyword evidence="1" id="KW-0547">Nucleotide-binding</keyword>
<evidence type="ECO:0000256" key="3">
    <source>
        <dbReference type="SAM" id="MobiDB-lite"/>
    </source>
</evidence>
<dbReference type="PROSITE" id="PS50011">
    <property type="entry name" value="PROTEIN_KINASE_DOM"/>
    <property type="match status" value="1"/>
</dbReference>
<feature type="compositionally biased region" description="Low complexity" evidence="3">
    <location>
        <begin position="11"/>
        <end position="20"/>
    </location>
</feature>
<evidence type="ECO:0000256" key="1">
    <source>
        <dbReference type="ARBA" id="ARBA00022741"/>
    </source>
</evidence>
<dbReference type="InterPro" id="IPR011009">
    <property type="entry name" value="Kinase-like_dom_sf"/>
</dbReference>
<gene>
    <name evidence="4" type="ORF">ZEAMMB73_Zm00001d004610</name>
</gene>
<dbReference type="PANTHER" id="PTHR48012">
    <property type="entry name" value="STERILE20-LIKE KINASE, ISOFORM B-RELATED"/>
    <property type="match status" value="1"/>
</dbReference>
<protein>
    <submittedName>
        <fullName evidence="4">Uncharacterized protein</fullName>
    </submittedName>
</protein>
<reference evidence="4" key="1">
    <citation type="submission" date="2015-12" db="EMBL/GenBank/DDBJ databases">
        <title>Update maize B73 reference genome by single molecule sequencing technologies.</title>
        <authorList>
            <consortium name="Maize Genome Sequencing Project"/>
            <person name="Ware D."/>
        </authorList>
    </citation>
    <scope>NUCLEOTIDE SEQUENCE [LARGE SCALE GENOMIC DNA]</scope>
    <source>
        <tissue evidence="4">Seedling</tissue>
    </source>
</reference>
<dbReference type="InterPro" id="IPR000719">
    <property type="entry name" value="Prot_kinase_dom"/>
</dbReference>
<feature type="compositionally biased region" description="Low complexity" evidence="3">
    <location>
        <begin position="51"/>
        <end position="66"/>
    </location>
</feature>
<dbReference type="SUPFAM" id="SSF56112">
    <property type="entry name" value="Protein kinase-like (PK-like)"/>
    <property type="match status" value="1"/>
</dbReference>
<dbReference type="GO" id="GO:0004672">
    <property type="term" value="F:protein kinase activity"/>
    <property type="evidence" value="ECO:0007669"/>
    <property type="project" value="InterPro"/>
</dbReference>
<dbReference type="PANTHER" id="PTHR48012:SF26">
    <property type="entry name" value="SERINE_THREONINE-PROTEIN KINASE DDB_G0283821-RELATED"/>
    <property type="match status" value="1"/>
</dbReference>
<feature type="compositionally biased region" description="Basic and acidic residues" evidence="3">
    <location>
        <begin position="31"/>
        <end position="43"/>
    </location>
</feature>
<dbReference type="Gene3D" id="1.10.510.10">
    <property type="entry name" value="Transferase(Phosphotransferase) domain 1"/>
    <property type="match status" value="1"/>
</dbReference>
<evidence type="ECO:0000313" key="4">
    <source>
        <dbReference type="EMBL" id="ONM19276.1"/>
    </source>
</evidence>
<feature type="compositionally biased region" description="Basic and acidic residues" evidence="3">
    <location>
        <begin position="1"/>
        <end position="10"/>
    </location>
</feature>
<dbReference type="InParanoid" id="A0A1D6EGI1"/>
<accession>A0A1D6EGI1</accession>
<name>A0A1D6EGI1_MAIZE</name>
<dbReference type="SMR" id="A0A1D6EGI1"/>
<dbReference type="EMBL" id="CM007648">
    <property type="protein sequence ID" value="ONM19276.1"/>
    <property type="molecule type" value="Genomic_DNA"/>
</dbReference>
<organism evidence="4">
    <name type="scientific">Zea mays</name>
    <name type="common">Maize</name>
    <dbReference type="NCBI Taxonomy" id="4577"/>
    <lineage>
        <taxon>Eukaryota</taxon>
        <taxon>Viridiplantae</taxon>
        <taxon>Streptophyta</taxon>
        <taxon>Embryophyta</taxon>
        <taxon>Tracheophyta</taxon>
        <taxon>Spermatophyta</taxon>
        <taxon>Magnoliopsida</taxon>
        <taxon>Liliopsida</taxon>
        <taxon>Poales</taxon>
        <taxon>Poaceae</taxon>
        <taxon>PACMAD clade</taxon>
        <taxon>Panicoideae</taxon>
        <taxon>Andropogonodae</taxon>
        <taxon>Andropogoneae</taxon>
        <taxon>Tripsacinae</taxon>
        <taxon>Zea</taxon>
    </lineage>
</organism>
<dbReference type="InterPro" id="IPR050629">
    <property type="entry name" value="STE20/SPS1-PAK"/>
</dbReference>
<feature type="region of interest" description="Disordered" evidence="3">
    <location>
        <begin position="1"/>
        <end position="86"/>
    </location>
</feature>
<dbReference type="STRING" id="4577.A0A1D6EGI1"/>
<sequence length="179" mass="19716">MAERGAEHLGRPSGAPSARAPRPPLAAPERPTGRRAEQRVERHQRARNHAQDAAAPEAACPCSPDSEPAPTEDQPRNPAVRSSSRVSGFKKVINYTKRVAEEQRYKRALSREEVLEGLVYLHEQGVIHRDIKDANILSTKEGLVKLADFGVATKLTEADINTHSVVDTPYWMAPEVAID</sequence>
<proteinExistence type="predicted"/>
<keyword evidence="2" id="KW-0067">ATP-binding</keyword>
<dbReference type="GO" id="GO:0005524">
    <property type="term" value="F:ATP binding"/>
    <property type="evidence" value="ECO:0007669"/>
    <property type="project" value="UniProtKB-KW"/>
</dbReference>
<dbReference type="Pfam" id="PF00069">
    <property type="entry name" value="Pkinase"/>
    <property type="match status" value="1"/>
</dbReference>
<evidence type="ECO:0000256" key="2">
    <source>
        <dbReference type="ARBA" id="ARBA00022840"/>
    </source>
</evidence>